<evidence type="ECO:0000313" key="2">
    <source>
        <dbReference type="Proteomes" id="UP001235343"/>
    </source>
</evidence>
<gene>
    <name evidence="1" type="ORF">QQS35_16110</name>
</gene>
<keyword evidence="2" id="KW-1185">Reference proteome</keyword>
<dbReference type="EMBL" id="JASTZU010000051">
    <property type="protein sequence ID" value="MDL4841962.1"/>
    <property type="molecule type" value="Genomic_DNA"/>
</dbReference>
<dbReference type="Pfam" id="PF16895">
    <property type="entry name" value="DUF5085"/>
    <property type="match status" value="1"/>
</dbReference>
<protein>
    <submittedName>
        <fullName evidence="1">DUF5085 family protein</fullName>
    </submittedName>
</protein>
<dbReference type="RefSeq" id="WP_285933251.1">
    <property type="nucleotide sequence ID" value="NZ_JASTZU010000051.1"/>
</dbReference>
<sequence length="149" mass="17367">MYDHHAISYKNVASKLYRFLPEEIHLAFEDFEALLTKHGYHPTGDMFFAIMSNPFDQLMVAELFFVVEEGQVELPKEENVSFRSYFFVKDMVMTIAFEELEISSQEKFWEVLNYIESEDQVQTTPIFVGYKQTSKGTTFVEMSAGIRGD</sequence>
<name>A0ABT7L7Y3_9BACI</name>
<proteinExistence type="predicted"/>
<accession>A0ABT7L7Y3</accession>
<dbReference type="InterPro" id="IPR031664">
    <property type="entry name" value="DUF5085"/>
</dbReference>
<comment type="caution">
    <text evidence="1">The sequence shown here is derived from an EMBL/GenBank/DDBJ whole genome shotgun (WGS) entry which is preliminary data.</text>
</comment>
<organism evidence="1 2">
    <name type="scientific">Aquibacillus rhizosphaerae</name>
    <dbReference type="NCBI Taxonomy" id="3051431"/>
    <lineage>
        <taxon>Bacteria</taxon>
        <taxon>Bacillati</taxon>
        <taxon>Bacillota</taxon>
        <taxon>Bacilli</taxon>
        <taxon>Bacillales</taxon>
        <taxon>Bacillaceae</taxon>
        <taxon>Aquibacillus</taxon>
    </lineage>
</organism>
<reference evidence="1 2" key="1">
    <citation type="submission" date="2023-06" db="EMBL/GenBank/DDBJ databases">
        <title>Aquibacillus rhizosphaerae LR5S19.</title>
        <authorList>
            <person name="Sun J.-Q."/>
        </authorList>
    </citation>
    <scope>NUCLEOTIDE SEQUENCE [LARGE SCALE GENOMIC DNA]</scope>
    <source>
        <strain evidence="1 2">LR5S19</strain>
    </source>
</reference>
<evidence type="ECO:0000313" key="1">
    <source>
        <dbReference type="EMBL" id="MDL4841962.1"/>
    </source>
</evidence>
<dbReference type="Proteomes" id="UP001235343">
    <property type="component" value="Unassembled WGS sequence"/>
</dbReference>